<evidence type="ECO:0000313" key="8">
    <source>
        <dbReference type="Proteomes" id="UP000267096"/>
    </source>
</evidence>
<dbReference type="GO" id="GO:0071944">
    <property type="term" value="C:cell periphery"/>
    <property type="evidence" value="ECO:0007669"/>
    <property type="project" value="UniProtKB-ARBA"/>
</dbReference>
<keyword evidence="2 6" id="KW-0812">Transmembrane</keyword>
<dbReference type="GO" id="GO:0016020">
    <property type="term" value="C:membrane"/>
    <property type="evidence" value="ECO:0007669"/>
    <property type="project" value="UniProtKB-SubCell"/>
</dbReference>
<keyword evidence="8" id="KW-1185">Reference proteome</keyword>
<evidence type="ECO:0000256" key="3">
    <source>
        <dbReference type="ARBA" id="ARBA00022989"/>
    </source>
</evidence>
<accession>A0A0M3J0N7</accession>
<proteinExistence type="predicted"/>
<protein>
    <submittedName>
        <fullName evidence="7 9">Uncharacterized protein</fullName>
    </submittedName>
</protein>
<dbReference type="EMBL" id="UYRR01000872">
    <property type="protein sequence ID" value="VDK18281.1"/>
    <property type="molecule type" value="Genomic_DNA"/>
</dbReference>
<feature type="region of interest" description="Disordered" evidence="5">
    <location>
        <begin position="152"/>
        <end position="171"/>
    </location>
</feature>
<dbReference type="AlphaFoldDB" id="A0A0M3J0N7"/>
<dbReference type="InterPro" id="IPR051694">
    <property type="entry name" value="Immunoregulatory_rcpt-like"/>
</dbReference>
<keyword evidence="3 6" id="KW-1133">Transmembrane helix</keyword>
<reference evidence="9" key="1">
    <citation type="submission" date="2017-02" db="UniProtKB">
        <authorList>
            <consortium name="WormBaseParasite"/>
        </authorList>
    </citation>
    <scope>IDENTIFICATION</scope>
</reference>
<keyword evidence="4 6" id="KW-0472">Membrane</keyword>
<gene>
    <name evidence="7" type="ORF">ASIM_LOCUS970</name>
</gene>
<evidence type="ECO:0000313" key="9">
    <source>
        <dbReference type="WBParaSite" id="ASIM_0000107801-mRNA-1"/>
    </source>
</evidence>
<evidence type="ECO:0000313" key="7">
    <source>
        <dbReference type="EMBL" id="VDK18281.1"/>
    </source>
</evidence>
<feature type="compositionally biased region" description="Polar residues" evidence="5">
    <location>
        <begin position="242"/>
        <end position="267"/>
    </location>
</feature>
<dbReference type="PANTHER" id="PTHR15549">
    <property type="entry name" value="PAIRED IMMUNOGLOBULIN-LIKE TYPE 2 RECEPTOR"/>
    <property type="match status" value="1"/>
</dbReference>
<feature type="region of interest" description="Disordered" evidence="5">
    <location>
        <begin position="225"/>
        <end position="271"/>
    </location>
</feature>
<organism evidence="9">
    <name type="scientific">Anisakis simplex</name>
    <name type="common">Herring worm</name>
    <dbReference type="NCBI Taxonomy" id="6269"/>
    <lineage>
        <taxon>Eukaryota</taxon>
        <taxon>Metazoa</taxon>
        <taxon>Ecdysozoa</taxon>
        <taxon>Nematoda</taxon>
        <taxon>Chromadorea</taxon>
        <taxon>Rhabditida</taxon>
        <taxon>Spirurina</taxon>
        <taxon>Ascaridomorpha</taxon>
        <taxon>Ascaridoidea</taxon>
        <taxon>Anisakidae</taxon>
        <taxon>Anisakis</taxon>
        <taxon>Anisakis simplex complex</taxon>
    </lineage>
</organism>
<feature type="compositionally biased region" description="Pro residues" evidence="5">
    <location>
        <begin position="157"/>
        <end position="166"/>
    </location>
</feature>
<evidence type="ECO:0000256" key="4">
    <source>
        <dbReference type="ARBA" id="ARBA00023136"/>
    </source>
</evidence>
<name>A0A0M3J0N7_ANISI</name>
<reference evidence="7 8" key="2">
    <citation type="submission" date="2018-11" db="EMBL/GenBank/DDBJ databases">
        <authorList>
            <consortium name="Pathogen Informatics"/>
        </authorList>
    </citation>
    <scope>NUCLEOTIDE SEQUENCE [LARGE SCALE GENOMIC DNA]</scope>
</reference>
<evidence type="ECO:0000256" key="5">
    <source>
        <dbReference type="SAM" id="MobiDB-lite"/>
    </source>
</evidence>
<evidence type="ECO:0000256" key="1">
    <source>
        <dbReference type="ARBA" id="ARBA00004167"/>
    </source>
</evidence>
<dbReference type="Proteomes" id="UP000267096">
    <property type="component" value="Unassembled WGS sequence"/>
</dbReference>
<sequence>MVLITYICIGRGFVLIAVVPGSQTNSTTSATTRADTSTTDDGFLETGFGFGGDIGIVVGAVLLLIIIVVIISVSIYCCVMRKKKEEENVQPQLTLNGVDLQQMSAESPKSATFGPAVSPYQPIYQQQPMGMPTQSQLQQQLLPITQFPVQSQQQVPSPIPNPPPEPIENQPYFGALQSSLEPYLAQAELAEREQDLKDKKRKKKKHADIEPEKPFIIYDCQPIVPPSSIASSQQPPPQSYPFDQTPSTPYQQPDQRIISEPQSTSESDYPYGQRSFLPYVALSPHSASTNVYSLSQRVDHL</sequence>
<comment type="subcellular location">
    <subcellularLocation>
        <location evidence="1">Membrane</location>
        <topology evidence="1">Single-pass membrane protein</topology>
    </subcellularLocation>
</comment>
<dbReference type="WBParaSite" id="ASIM_0000107801-mRNA-1">
    <property type="protein sequence ID" value="ASIM_0000107801-mRNA-1"/>
    <property type="gene ID" value="ASIM_0000107801"/>
</dbReference>
<evidence type="ECO:0000256" key="2">
    <source>
        <dbReference type="ARBA" id="ARBA00022692"/>
    </source>
</evidence>
<feature type="transmembrane region" description="Helical" evidence="6">
    <location>
        <begin position="54"/>
        <end position="79"/>
    </location>
</feature>
<evidence type="ECO:0000256" key="6">
    <source>
        <dbReference type="SAM" id="Phobius"/>
    </source>
</evidence>
<dbReference type="PANTHER" id="PTHR15549:SF6">
    <property type="entry name" value="MID2 DOMAIN-CONTAINING PROTEIN"/>
    <property type="match status" value="1"/>
</dbReference>